<evidence type="ECO:0000313" key="2">
    <source>
        <dbReference type="EMBL" id="AUW31285.1"/>
    </source>
</evidence>
<accession>A0A2K9YEZ6</accession>
<organism evidence="2">
    <name type="scientific">Cladonia uncialis subsp. uncialis</name>
    <dbReference type="NCBI Taxonomy" id="180999"/>
    <lineage>
        <taxon>Eukaryota</taxon>
        <taxon>Fungi</taxon>
        <taxon>Dikarya</taxon>
        <taxon>Ascomycota</taxon>
        <taxon>Pezizomycotina</taxon>
        <taxon>Lecanoromycetes</taxon>
        <taxon>OSLEUM clade</taxon>
        <taxon>Lecanoromycetidae</taxon>
        <taxon>Lecanorales</taxon>
        <taxon>Lecanorineae</taxon>
        <taxon>Cladoniaceae</taxon>
        <taxon>Cladonia</taxon>
    </lineage>
</organism>
<keyword evidence="1" id="KW-1133">Transmembrane helix</keyword>
<keyword evidence="1" id="KW-0812">Transmembrane</keyword>
<dbReference type="EMBL" id="MG777504">
    <property type="protein sequence ID" value="AUW31285.1"/>
    <property type="molecule type" value="Genomic_DNA"/>
</dbReference>
<feature type="transmembrane region" description="Helical" evidence="1">
    <location>
        <begin position="105"/>
        <end position="125"/>
    </location>
</feature>
<sequence length="143" mass="15262">MATPGTASSVFTESESNGWPITRSMLVTSITNYISSFIIVITFIFCLGDLEAVVETPTGQPYIAVVLNATKFVAAAKALVVVIFLSYCHILSMPSQQFQGTLGRVNAMATPIVFTICLISIATGSEMAYGPFVFLNVSGQFTS</sequence>
<reference evidence="2" key="1">
    <citation type="submission" date="2017-12" db="EMBL/GenBank/DDBJ databases">
        <title>Genome Sequencing Reveals a Rich Biosynthetic Potential.</title>
        <authorList>
            <person name="Bertrand R.L."/>
            <person name="Abdel-Hameed M.E."/>
            <person name="Sorensen J.L."/>
        </authorList>
    </citation>
    <scope>NUCLEOTIDE SEQUENCE</scope>
</reference>
<feature type="transmembrane region" description="Helical" evidence="1">
    <location>
        <begin position="62"/>
        <end position="85"/>
    </location>
</feature>
<keyword evidence="1" id="KW-0472">Membrane</keyword>
<feature type="transmembrane region" description="Helical" evidence="1">
    <location>
        <begin position="30"/>
        <end position="50"/>
    </location>
</feature>
<protein>
    <recommendedName>
        <fullName evidence="3">Amino acid transporter</fullName>
    </recommendedName>
</protein>
<dbReference type="AlphaFoldDB" id="A0A2K9YEZ6"/>
<evidence type="ECO:0008006" key="3">
    <source>
        <dbReference type="Google" id="ProtNLM"/>
    </source>
</evidence>
<proteinExistence type="predicted"/>
<name>A0A2K9YEZ6_CLAUC</name>
<evidence type="ECO:0000256" key="1">
    <source>
        <dbReference type="SAM" id="Phobius"/>
    </source>
</evidence>